<accession>A0A1G7MX15</accession>
<organism evidence="1 2">
    <name type="scientific">Salipiger thiooxidans</name>
    <dbReference type="NCBI Taxonomy" id="282683"/>
    <lineage>
        <taxon>Bacteria</taxon>
        <taxon>Pseudomonadati</taxon>
        <taxon>Pseudomonadota</taxon>
        <taxon>Alphaproteobacteria</taxon>
        <taxon>Rhodobacterales</taxon>
        <taxon>Roseobacteraceae</taxon>
        <taxon>Salipiger</taxon>
    </lineage>
</organism>
<dbReference type="EMBL" id="FNAV01000043">
    <property type="protein sequence ID" value="SDF65659.1"/>
    <property type="molecule type" value="Genomic_DNA"/>
</dbReference>
<evidence type="ECO:0000313" key="1">
    <source>
        <dbReference type="EMBL" id="SDF65659.1"/>
    </source>
</evidence>
<gene>
    <name evidence="1" type="ORF">SAMN04488105_1432</name>
</gene>
<proteinExistence type="predicted"/>
<keyword evidence="2" id="KW-1185">Reference proteome</keyword>
<name>A0A1G7MX15_9RHOB</name>
<dbReference type="AlphaFoldDB" id="A0A1G7MX15"/>
<evidence type="ECO:0000313" key="2">
    <source>
        <dbReference type="Proteomes" id="UP000198994"/>
    </source>
</evidence>
<sequence length="81" mass="9338">MGKIESIDRYISDAYDYWRNPRMAGAKHAIAQSETSNAEAGEKDIERSKYRDAITRKRSGFDKSTRDHQGEIDCAQYYKDA</sequence>
<dbReference type="Proteomes" id="UP000198994">
    <property type="component" value="Unassembled WGS sequence"/>
</dbReference>
<protein>
    <submittedName>
        <fullName evidence="1">Uncharacterized protein</fullName>
    </submittedName>
</protein>
<reference evidence="2" key="1">
    <citation type="submission" date="2016-10" db="EMBL/GenBank/DDBJ databases">
        <authorList>
            <person name="Varghese N."/>
            <person name="Submissions S."/>
        </authorList>
    </citation>
    <scope>NUCLEOTIDE SEQUENCE [LARGE SCALE GENOMIC DNA]</scope>
    <source>
        <strain evidence="2">DSM 10146</strain>
    </source>
</reference>